<gene>
    <name evidence="2" type="ORF">NDU88_008485</name>
</gene>
<feature type="region of interest" description="Disordered" evidence="1">
    <location>
        <begin position="30"/>
        <end position="141"/>
    </location>
</feature>
<comment type="caution">
    <text evidence="2">The sequence shown here is derived from an EMBL/GenBank/DDBJ whole genome shotgun (WGS) entry which is preliminary data.</text>
</comment>
<organism evidence="2 3">
    <name type="scientific">Pleurodeles waltl</name>
    <name type="common">Iberian ribbed newt</name>
    <dbReference type="NCBI Taxonomy" id="8319"/>
    <lineage>
        <taxon>Eukaryota</taxon>
        <taxon>Metazoa</taxon>
        <taxon>Chordata</taxon>
        <taxon>Craniata</taxon>
        <taxon>Vertebrata</taxon>
        <taxon>Euteleostomi</taxon>
        <taxon>Amphibia</taxon>
        <taxon>Batrachia</taxon>
        <taxon>Caudata</taxon>
        <taxon>Salamandroidea</taxon>
        <taxon>Salamandridae</taxon>
        <taxon>Pleurodelinae</taxon>
        <taxon>Pleurodeles</taxon>
    </lineage>
</organism>
<protein>
    <submittedName>
        <fullName evidence="2">Uncharacterized protein</fullName>
    </submittedName>
</protein>
<dbReference type="EMBL" id="JANPWB010000010">
    <property type="protein sequence ID" value="KAJ1142158.1"/>
    <property type="molecule type" value="Genomic_DNA"/>
</dbReference>
<dbReference type="AlphaFoldDB" id="A0AAV7QUN9"/>
<reference evidence="2" key="1">
    <citation type="journal article" date="2022" name="bioRxiv">
        <title>Sequencing and chromosome-scale assembly of the giantPleurodeles waltlgenome.</title>
        <authorList>
            <person name="Brown T."/>
            <person name="Elewa A."/>
            <person name="Iarovenko S."/>
            <person name="Subramanian E."/>
            <person name="Araus A.J."/>
            <person name="Petzold A."/>
            <person name="Susuki M."/>
            <person name="Suzuki K.-i.T."/>
            <person name="Hayashi T."/>
            <person name="Toyoda A."/>
            <person name="Oliveira C."/>
            <person name="Osipova E."/>
            <person name="Leigh N.D."/>
            <person name="Simon A."/>
            <person name="Yun M.H."/>
        </authorList>
    </citation>
    <scope>NUCLEOTIDE SEQUENCE</scope>
    <source>
        <strain evidence="2">20211129_DDA</strain>
        <tissue evidence="2">Liver</tissue>
    </source>
</reference>
<keyword evidence="3" id="KW-1185">Reference proteome</keyword>
<feature type="compositionally biased region" description="Low complexity" evidence="1">
    <location>
        <begin position="39"/>
        <end position="50"/>
    </location>
</feature>
<evidence type="ECO:0000313" key="3">
    <source>
        <dbReference type="Proteomes" id="UP001066276"/>
    </source>
</evidence>
<dbReference type="Proteomes" id="UP001066276">
    <property type="component" value="Chromosome 6"/>
</dbReference>
<evidence type="ECO:0000256" key="1">
    <source>
        <dbReference type="SAM" id="MobiDB-lite"/>
    </source>
</evidence>
<feature type="compositionally biased region" description="Low complexity" evidence="1">
    <location>
        <begin position="71"/>
        <end position="106"/>
    </location>
</feature>
<sequence>MADFQTLIPTWIGIGLCKALLATTRKWRNKEETADARETTAAAPELAEPTGGLRAETTGPGATVAGIRPSATPGPAAAGPGPAETPGAAAAGPRPAEARRPAATPELPEAHQQTAAGQEAERPGTWSRSRKSVATAAEREA</sequence>
<name>A0AAV7QUN9_PLEWA</name>
<proteinExistence type="predicted"/>
<accession>A0AAV7QUN9</accession>
<evidence type="ECO:0000313" key="2">
    <source>
        <dbReference type="EMBL" id="KAJ1142158.1"/>
    </source>
</evidence>